<evidence type="ECO:0000256" key="6">
    <source>
        <dbReference type="ARBA" id="ARBA00022801"/>
    </source>
</evidence>
<keyword evidence="4" id="KW-0677">Repeat</keyword>
<evidence type="ECO:0000259" key="7">
    <source>
        <dbReference type="PROSITE" id="PS51146"/>
    </source>
</evidence>
<organism evidence="8 9">
    <name type="scientific">Halorhodospira neutriphila</name>
    <dbReference type="NCBI Taxonomy" id="168379"/>
    <lineage>
        <taxon>Bacteria</taxon>
        <taxon>Pseudomonadati</taxon>
        <taxon>Pseudomonadota</taxon>
        <taxon>Gammaproteobacteria</taxon>
        <taxon>Chromatiales</taxon>
        <taxon>Ectothiorhodospiraceae</taxon>
        <taxon>Halorhodospira</taxon>
    </lineage>
</organism>
<evidence type="ECO:0000313" key="8">
    <source>
        <dbReference type="EMBL" id="MBK1726006.1"/>
    </source>
</evidence>
<dbReference type="PANTHER" id="PTHR42926:SF1">
    <property type="entry name" value="CIRCADIAN CLOCK OSCILLATOR PROTEIN KAIC 1"/>
    <property type="match status" value="1"/>
</dbReference>
<dbReference type="NCBIfam" id="TIGR02655">
    <property type="entry name" value="circ_KaiC"/>
    <property type="match status" value="1"/>
</dbReference>
<dbReference type="InterPro" id="IPR030665">
    <property type="entry name" value="KaiC"/>
</dbReference>
<feature type="domain" description="KaiC" evidence="7">
    <location>
        <begin position="11"/>
        <end position="253"/>
    </location>
</feature>
<dbReference type="PANTHER" id="PTHR42926">
    <property type="match status" value="1"/>
</dbReference>
<keyword evidence="2" id="KW-0597">Phosphoprotein</keyword>
<keyword evidence="5" id="KW-0418">Kinase</keyword>
<keyword evidence="6" id="KW-0378">Hydrolase</keyword>
<name>A0ABS1E2K4_9GAMM</name>
<dbReference type="EMBL" id="NRSH01000019">
    <property type="protein sequence ID" value="MBK1726006.1"/>
    <property type="molecule type" value="Genomic_DNA"/>
</dbReference>
<dbReference type="PROSITE" id="PS51146">
    <property type="entry name" value="KAIC"/>
    <property type="match status" value="2"/>
</dbReference>
<dbReference type="Pfam" id="PF06745">
    <property type="entry name" value="ATPase"/>
    <property type="match status" value="2"/>
</dbReference>
<proteinExistence type="predicted"/>
<keyword evidence="3" id="KW-0808">Transferase</keyword>
<evidence type="ECO:0000256" key="3">
    <source>
        <dbReference type="ARBA" id="ARBA00022679"/>
    </source>
</evidence>
<dbReference type="InterPro" id="IPR027417">
    <property type="entry name" value="P-loop_NTPase"/>
</dbReference>
<sequence length="495" mass="53086">MTEQPAQPAVEKLPTGIPGFDAVANGGLPAGRATLVAGTPGSAKTVLAGQFLATGIEAGAAGVFVTCEESPADLRRNLSAFGWPIAAWEASGRWRFVDASPAIDVDALEAGSYDLGGLVARIRHAVEQSGAQRLAIDSLAALFSRFPDARQVRWDLYRIASQLKALGVTAVMTAERDAEYGGVARYGVEEFVADNVVILRNVLEAETRRRTLEILKFRGTHHQKGEYPFTIRPDSGVVVIPLSAMELVQRSSDTRVTSGNAALDTMCGGGIYRDSIVLVSGATGTGKTLMATEFTAGGLAAGERCLLLAFEESRDQLIRNARGWGVEYEPAEAGGALQIRCDYPEAAGLEDHLVRIKEAIDAFRPQRVALDSLTALERVASPRGFREFVIGLTSFIKEREIAGLFTASTPSLMGGASVTEAHISTLTDSIILLRYVEMGGEVQRGLTVLKMRGAAHERSIRQFTIDQRGMHIGAPFRGVEGILEGHPNRMLGSDY</sequence>
<evidence type="ECO:0000313" key="9">
    <source>
        <dbReference type="Proteomes" id="UP000738126"/>
    </source>
</evidence>
<dbReference type="InterPro" id="IPR051347">
    <property type="entry name" value="Circadian_clock_KaiC-rel"/>
</dbReference>
<dbReference type="InterPro" id="IPR014774">
    <property type="entry name" value="KaiC-like_dom"/>
</dbReference>
<dbReference type="RefSeq" id="WP_200256676.1">
    <property type="nucleotide sequence ID" value="NZ_NRSH01000019.1"/>
</dbReference>
<dbReference type="EC" id="2.7.11.1" evidence="1"/>
<dbReference type="PIRSF" id="PIRSF039117">
    <property type="entry name" value="KaiC"/>
    <property type="match status" value="1"/>
</dbReference>
<dbReference type="SUPFAM" id="SSF52540">
    <property type="entry name" value="P-loop containing nucleoside triphosphate hydrolases"/>
    <property type="match status" value="2"/>
</dbReference>
<gene>
    <name evidence="8" type="primary">kaiC</name>
    <name evidence="8" type="ORF">CKO13_03020</name>
</gene>
<dbReference type="InterPro" id="IPR013503">
    <property type="entry name" value="Circadian_KaiC_bact"/>
</dbReference>
<dbReference type="Gene3D" id="3.40.50.300">
    <property type="entry name" value="P-loop containing nucleotide triphosphate hydrolases"/>
    <property type="match status" value="2"/>
</dbReference>
<keyword evidence="9" id="KW-1185">Reference proteome</keyword>
<accession>A0ABS1E2K4</accession>
<evidence type="ECO:0000256" key="2">
    <source>
        <dbReference type="ARBA" id="ARBA00022553"/>
    </source>
</evidence>
<dbReference type="Proteomes" id="UP000738126">
    <property type="component" value="Unassembled WGS sequence"/>
</dbReference>
<comment type="caution">
    <text evidence="8">The sequence shown here is derived from an EMBL/GenBank/DDBJ whole genome shotgun (WGS) entry which is preliminary data.</text>
</comment>
<dbReference type="InterPro" id="IPR010624">
    <property type="entry name" value="KaiC_dom"/>
</dbReference>
<feature type="domain" description="KaiC" evidence="7">
    <location>
        <begin position="254"/>
        <end position="486"/>
    </location>
</feature>
<reference evidence="8 9" key="1">
    <citation type="journal article" date="2020" name="Microorganisms">
        <title>Osmotic Adaptation and Compatible Solute Biosynthesis of Phototrophic Bacteria as Revealed from Genome Analyses.</title>
        <authorList>
            <person name="Imhoff J.F."/>
            <person name="Rahn T."/>
            <person name="Kunzel S."/>
            <person name="Keller A."/>
            <person name="Neulinger S.C."/>
        </authorList>
    </citation>
    <scope>NUCLEOTIDE SEQUENCE [LARGE SCALE GENOMIC DNA]</scope>
    <source>
        <strain evidence="8 9">DSM 15116</strain>
    </source>
</reference>
<evidence type="ECO:0000256" key="4">
    <source>
        <dbReference type="ARBA" id="ARBA00022737"/>
    </source>
</evidence>
<evidence type="ECO:0000256" key="1">
    <source>
        <dbReference type="ARBA" id="ARBA00012513"/>
    </source>
</evidence>
<dbReference type="NCBIfam" id="NF006799">
    <property type="entry name" value="PRK09302.1"/>
    <property type="match status" value="1"/>
</dbReference>
<evidence type="ECO:0000256" key="5">
    <source>
        <dbReference type="ARBA" id="ARBA00022777"/>
    </source>
</evidence>
<protein>
    <recommendedName>
        <fullName evidence="1">non-specific serine/threonine protein kinase</fullName>
        <ecNumber evidence="1">2.7.11.1</ecNumber>
    </recommendedName>
</protein>